<feature type="domain" description="MacB-like periplasmic core" evidence="8">
    <location>
        <begin position="20"/>
        <end position="236"/>
    </location>
</feature>
<evidence type="ECO:0000259" key="8">
    <source>
        <dbReference type="Pfam" id="PF12704"/>
    </source>
</evidence>
<dbReference type="RefSeq" id="WP_173414784.1">
    <property type="nucleotide sequence ID" value="NZ_CP054139.1"/>
</dbReference>
<dbReference type="EMBL" id="CP054139">
    <property type="protein sequence ID" value="QKJ30094.1"/>
    <property type="molecule type" value="Genomic_DNA"/>
</dbReference>
<evidence type="ECO:0000256" key="5">
    <source>
        <dbReference type="ARBA" id="ARBA00023136"/>
    </source>
</evidence>
<gene>
    <name evidence="9" type="ORF">HQ865_10095</name>
</gene>
<feature type="transmembrane region" description="Helical" evidence="6">
    <location>
        <begin position="372"/>
        <end position="395"/>
    </location>
</feature>
<dbReference type="GO" id="GO:0022857">
    <property type="term" value="F:transmembrane transporter activity"/>
    <property type="evidence" value="ECO:0007669"/>
    <property type="project" value="TreeGrafter"/>
</dbReference>
<keyword evidence="4 6" id="KW-1133">Transmembrane helix</keyword>
<evidence type="ECO:0000256" key="2">
    <source>
        <dbReference type="ARBA" id="ARBA00022475"/>
    </source>
</evidence>
<feature type="transmembrane region" description="Helical" evidence="6">
    <location>
        <begin position="416"/>
        <end position="440"/>
    </location>
</feature>
<feature type="domain" description="ABC3 transporter permease C-terminal" evidence="7">
    <location>
        <begin position="669"/>
        <end position="778"/>
    </location>
</feature>
<evidence type="ECO:0000259" key="7">
    <source>
        <dbReference type="Pfam" id="PF02687"/>
    </source>
</evidence>
<proteinExistence type="predicted"/>
<dbReference type="KEGG" id="mmab:HQ865_10095"/>
<evidence type="ECO:0000313" key="10">
    <source>
        <dbReference type="Proteomes" id="UP000505355"/>
    </source>
</evidence>
<keyword evidence="3 6" id="KW-0812">Transmembrane</keyword>
<accession>A0A7D4TNQ2</accession>
<feature type="transmembrane region" description="Helical" evidence="6">
    <location>
        <begin position="281"/>
        <end position="303"/>
    </location>
</feature>
<dbReference type="InterPro" id="IPR025857">
    <property type="entry name" value="MacB_PCD"/>
</dbReference>
<feature type="transmembrane region" description="Helical" evidence="6">
    <location>
        <begin position="750"/>
        <end position="772"/>
    </location>
</feature>
<dbReference type="InterPro" id="IPR050250">
    <property type="entry name" value="Macrolide_Exporter_MacB"/>
</dbReference>
<feature type="transmembrane region" description="Helical" evidence="6">
    <location>
        <begin position="718"/>
        <end position="738"/>
    </location>
</feature>
<feature type="domain" description="ABC3 transporter permease C-terminal" evidence="7">
    <location>
        <begin position="284"/>
        <end position="400"/>
    </location>
</feature>
<dbReference type="InterPro" id="IPR003838">
    <property type="entry name" value="ABC3_permease_C"/>
</dbReference>
<dbReference type="AlphaFoldDB" id="A0A7D4TNQ2"/>
<evidence type="ECO:0000313" key="9">
    <source>
        <dbReference type="EMBL" id="QKJ30094.1"/>
    </source>
</evidence>
<protein>
    <submittedName>
        <fullName evidence="9">ABC transporter permease</fullName>
    </submittedName>
</protein>
<dbReference type="PROSITE" id="PS51257">
    <property type="entry name" value="PROKAR_LIPOPROTEIN"/>
    <property type="match status" value="1"/>
</dbReference>
<feature type="transmembrane region" description="Helical" evidence="6">
    <location>
        <begin position="21"/>
        <end position="41"/>
    </location>
</feature>
<keyword evidence="10" id="KW-1185">Reference proteome</keyword>
<organism evidence="9 10">
    <name type="scientific">Mucilaginibacter mali</name>
    <dbReference type="NCBI Taxonomy" id="2740462"/>
    <lineage>
        <taxon>Bacteria</taxon>
        <taxon>Pseudomonadati</taxon>
        <taxon>Bacteroidota</taxon>
        <taxon>Sphingobacteriia</taxon>
        <taxon>Sphingobacteriales</taxon>
        <taxon>Sphingobacteriaceae</taxon>
        <taxon>Mucilaginibacter</taxon>
    </lineage>
</organism>
<feature type="domain" description="MacB-like periplasmic core" evidence="8">
    <location>
        <begin position="429"/>
        <end position="633"/>
    </location>
</feature>
<keyword evidence="2" id="KW-1003">Cell membrane</keyword>
<dbReference type="GO" id="GO:0005886">
    <property type="term" value="C:plasma membrane"/>
    <property type="evidence" value="ECO:0007669"/>
    <property type="project" value="UniProtKB-SubCell"/>
</dbReference>
<dbReference type="Pfam" id="PF12704">
    <property type="entry name" value="MacB_PCD"/>
    <property type="match status" value="2"/>
</dbReference>
<comment type="subcellular location">
    <subcellularLocation>
        <location evidence="1">Cell membrane</location>
        <topology evidence="1">Multi-pass membrane protein</topology>
    </subcellularLocation>
</comment>
<dbReference type="PANTHER" id="PTHR30572:SF18">
    <property type="entry name" value="ABC-TYPE MACROLIDE FAMILY EXPORT SYSTEM PERMEASE COMPONENT 2"/>
    <property type="match status" value="1"/>
</dbReference>
<feature type="transmembrane region" description="Helical" evidence="6">
    <location>
        <begin position="324"/>
        <end position="352"/>
    </location>
</feature>
<evidence type="ECO:0000256" key="1">
    <source>
        <dbReference type="ARBA" id="ARBA00004651"/>
    </source>
</evidence>
<evidence type="ECO:0000256" key="4">
    <source>
        <dbReference type="ARBA" id="ARBA00022989"/>
    </source>
</evidence>
<evidence type="ECO:0000256" key="3">
    <source>
        <dbReference type="ARBA" id="ARBA00022692"/>
    </source>
</evidence>
<sequence length="789" mass="87634">MLKNYIKTAFRSLLKNRTYSFLNIFGLAIGIACAAFIFLWVEDELNYDSVNVKMDRIYIAKENQQYVDHIFTHSSTPGLFGPAVKAEVPGVANTCRTSEEQVFLFGQGSKGVYASGIYAEPSLFSMFTMPFVEGNAATALSQVHSLVITQAAAKKFFGNEANVLGKTIRVDNKQDYVIGGVIKDFPANTSVGFEWVMPFQVFFDQSPWLKSWGNNSLHTYIELKPGVSEETVNKQLYSFIDKKLPGNISHVFLFGMKDWRLRNVFMNGKQTGEGRIQNVRLFSIIAWIILFIACINFMNLATARSEKRAREVGVRKVLGAGKKMLIGQFIGEALFMALLSAVIAAIIVALLLPQFNLLVQKQLVIGLDKPVHLLGLLSIALICGLVTGSYPSLYLSSFNPVSVLKGIKLKDSGAAFIRKGLVVTQFTVSIVLIICTIVVYQQIQHIKSRNFGFDRNNLIVMDAQGEIVKSFTQIKQDLLSTGYVDDAAMTNHSTLYDGNNTAGYTWEGKETKADVLISRRYISTEYLHTLGMKIAEGHNLTNLDTANNSDVMITRSLEKMMGKGSAIGKIIRHEGNGTANRVVGVVEDYVYGNMYGKSDPVVFLGLPLERANYLYIRYKPGSDVEKVVASIQTIMKKDNPAFPFDYRFVDDEFNRLFSGETLISKLSRVFASLAIIISCLGLFGLAAYTAERRTKEIGIRKVLGASVSGLATLLSKDFLQLVFLSCVLAFPLAYWVMNKWLVQFRYRTEIHLSVFVIAGLTAVFIALVTISFQSIKAAVANPVKSLRSE</sequence>
<keyword evidence="5 6" id="KW-0472">Membrane</keyword>
<name>A0A7D4TNQ2_9SPHI</name>
<feature type="transmembrane region" description="Helical" evidence="6">
    <location>
        <begin position="669"/>
        <end position="690"/>
    </location>
</feature>
<dbReference type="Proteomes" id="UP000505355">
    <property type="component" value="Chromosome"/>
</dbReference>
<dbReference type="PANTHER" id="PTHR30572">
    <property type="entry name" value="MEMBRANE COMPONENT OF TRANSPORTER-RELATED"/>
    <property type="match status" value="1"/>
</dbReference>
<evidence type="ECO:0000256" key="6">
    <source>
        <dbReference type="SAM" id="Phobius"/>
    </source>
</evidence>
<dbReference type="Pfam" id="PF02687">
    <property type="entry name" value="FtsX"/>
    <property type="match status" value="2"/>
</dbReference>
<reference evidence="9 10" key="1">
    <citation type="submission" date="2020-05" db="EMBL/GenBank/DDBJ databases">
        <title>Mucilaginibacter mali sp. nov.</title>
        <authorList>
            <person name="Kim H.S."/>
            <person name="Lee K.C."/>
            <person name="Suh M.K."/>
            <person name="Kim J.-S."/>
            <person name="Han K.-I."/>
            <person name="Eom M.K."/>
            <person name="Shin Y.K."/>
            <person name="Lee J.-S."/>
        </authorList>
    </citation>
    <scope>NUCLEOTIDE SEQUENCE [LARGE SCALE GENOMIC DNA]</scope>
    <source>
        <strain evidence="9 10">G2-14</strain>
    </source>
</reference>